<feature type="region of interest" description="Disordered" evidence="5">
    <location>
        <begin position="64"/>
        <end position="85"/>
    </location>
</feature>
<dbReference type="Gene3D" id="4.10.430.10">
    <property type="entry name" value="Histone-like protein H-NS, C-terminal domain"/>
    <property type="match status" value="1"/>
</dbReference>
<gene>
    <name evidence="7" type="ORF">D2T29_22085</name>
</gene>
<dbReference type="Proteomes" id="UP000284451">
    <property type="component" value="Unassembled WGS sequence"/>
</dbReference>
<dbReference type="GO" id="GO:0032993">
    <property type="term" value="C:protein-DNA complex"/>
    <property type="evidence" value="ECO:0007669"/>
    <property type="project" value="TreeGrafter"/>
</dbReference>
<protein>
    <submittedName>
        <fullName evidence="7">H-NS histone family protein</fullName>
    </submittedName>
</protein>
<evidence type="ECO:0000256" key="2">
    <source>
        <dbReference type="ARBA" id="ARBA00010610"/>
    </source>
</evidence>
<feature type="domain" description="DNA-binding protein H-NS-like C-terminal" evidence="6">
    <location>
        <begin position="62"/>
        <end position="107"/>
    </location>
</feature>
<dbReference type="PANTHER" id="PTHR38097:SF2">
    <property type="entry name" value="DNA-BINDING PROTEIN STPA"/>
    <property type="match status" value="1"/>
</dbReference>
<proteinExistence type="inferred from homology"/>
<dbReference type="GO" id="GO:0003681">
    <property type="term" value="F:bent DNA binding"/>
    <property type="evidence" value="ECO:0007669"/>
    <property type="project" value="TreeGrafter"/>
</dbReference>
<evidence type="ECO:0000259" key="6">
    <source>
        <dbReference type="SMART" id="SM00528"/>
    </source>
</evidence>
<dbReference type="PANTHER" id="PTHR38097">
    <property type="match status" value="1"/>
</dbReference>
<comment type="caution">
    <text evidence="7">The sequence shown here is derived from an EMBL/GenBank/DDBJ whole genome shotgun (WGS) entry which is preliminary data.</text>
</comment>
<evidence type="ECO:0000313" key="8">
    <source>
        <dbReference type="Proteomes" id="UP000284451"/>
    </source>
</evidence>
<reference evidence="7 8" key="2">
    <citation type="submission" date="2019-01" db="EMBL/GenBank/DDBJ databases">
        <authorList>
            <person name="Li Y."/>
        </authorList>
    </citation>
    <scope>NUCLEOTIDE SEQUENCE [LARGE SCALE GENOMIC DNA]</scope>
    <source>
        <strain evidence="7 8">07D10-4-3</strain>
    </source>
</reference>
<dbReference type="AlphaFoldDB" id="A0A443JY16"/>
<dbReference type="EMBL" id="SAUY01000071">
    <property type="protein sequence ID" value="RWR25413.1"/>
    <property type="molecule type" value="Genomic_DNA"/>
</dbReference>
<dbReference type="GO" id="GO:0000976">
    <property type="term" value="F:transcription cis-regulatory region binding"/>
    <property type="evidence" value="ECO:0007669"/>
    <property type="project" value="TreeGrafter"/>
</dbReference>
<dbReference type="GO" id="GO:0009295">
    <property type="term" value="C:nucleoid"/>
    <property type="evidence" value="ECO:0007669"/>
    <property type="project" value="UniProtKB-SubCell"/>
</dbReference>
<evidence type="ECO:0000256" key="5">
    <source>
        <dbReference type="SAM" id="MobiDB-lite"/>
    </source>
</evidence>
<dbReference type="SMART" id="SM00528">
    <property type="entry name" value="HNS"/>
    <property type="match status" value="1"/>
</dbReference>
<reference evidence="7 8" key="1">
    <citation type="submission" date="2019-01" db="EMBL/GenBank/DDBJ databases">
        <title>Sinorhodobacter populi sp. nov. isolated from the symptomatic bark tissue of Populus euramericana canker.</title>
        <authorList>
            <person name="Xu G."/>
        </authorList>
    </citation>
    <scope>NUCLEOTIDE SEQUENCE [LARGE SCALE GENOMIC DNA]</scope>
    <source>
        <strain evidence="7 8">07D10-4-3</strain>
    </source>
</reference>
<evidence type="ECO:0000256" key="4">
    <source>
        <dbReference type="ARBA" id="ARBA00023125"/>
    </source>
</evidence>
<comment type="similarity">
    <text evidence="2">Belongs to the histone-like protein H-NS family.</text>
</comment>
<dbReference type="InterPro" id="IPR027444">
    <property type="entry name" value="H-NS_C_dom"/>
</dbReference>
<keyword evidence="3" id="KW-0963">Cytoplasm</keyword>
<dbReference type="Pfam" id="PF00816">
    <property type="entry name" value="Histone_HNS"/>
    <property type="match status" value="1"/>
</dbReference>
<dbReference type="GO" id="GO:0003680">
    <property type="term" value="F:minor groove of adenine-thymine-rich DNA binding"/>
    <property type="evidence" value="ECO:0007669"/>
    <property type="project" value="TreeGrafter"/>
</dbReference>
<name>A0A443JY16_9RHOB</name>
<dbReference type="InterPro" id="IPR037150">
    <property type="entry name" value="H-NS_C_dom_sf"/>
</dbReference>
<sequence length="108" mass="11560">MLDFDLNTLTLSELNRLKLDVTRAIASYESRTKAAARAELEAVAKAHGFKLADLLDGSAPAKTGKAAGVPKYAHPENPAITWTGRGRQPGWVRDALAAGRSLDDFLIG</sequence>
<dbReference type="SUPFAM" id="SSF81273">
    <property type="entry name" value="H-NS histone-like proteins"/>
    <property type="match status" value="1"/>
</dbReference>
<dbReference type="RefSeq" id="WP_128234185.1">
    <property type="nucleotide sequence ID" value="NZ_SAUY01000071.1"/>
</dbReference>
<evidence type="ECO:0000256" key="3">
    <source>
        <dbReference type="ARBA" id="ARBA00022490"/>
    </source>
</evidence>
<dbReference type="GO" id="GO:0001217">
    <property type="term" value="F:DNA-binding transcription repressor activity"/>
    <property type="evidence" value="ECO:0007669"/>
    <property type="project" value="TreeGrafter"/>
</dbReference>
<accession>A0A443JY16</accession>
<comment type="subcellular location">
    <subcellularLocation>
        <location evidence="1">Cytoplasm</location>
        <location evidence="1">Nucleoid</location>
    </subcellularLocation>
</comment>
<evidence type="ECO:0000256" key="1">
    <source>
        <dbReference type="ARBA" id="ARBA00004453"/>
    </source>
</evidence>
<keyword evidence="4" id="KW-0238">DNA-binding</keyword>
<dbReference type="GO" id="GO:0005829">
    <property type="term" value="C:cytosol"/>
    <property type="evidence" value="ECO:0007669"/>
    <property type="project" value="TreeGrafter"/>
</dbReference>
<evidence type="ECO:0000313" key="7">
    <source>
        <dbReference type="EMBL" id="RWR25413.1"/>
    </source>
</evidence>
<organism evidence="7 8">
    <name type="scientific">Paenirhodobacter populi</name>
    <dbReference type="NCBI Taxonomy" id="2306993"/>
    <lineage>
        <taxon>Bacteria</taxon>
        <taxon>Pseudomonadati</taxon>
        <taxon>Pseudomonadota</taxon>
        <taxon>Alphaproteobacteria</taxon>
        <taxon>Rhodobacterales</taxon>
        <taxon>Rhodobacter group</taxon>
        <taxon>Paenirhodobacter</taxon>
    </lineage>
</organism>